<comment type="caution">
    <text evidence="1">The sequence shown here is derived from an EMBL/GenBank/DDBJ whole genome shotgun (WGS) entry which is preliminary data.</text>
</comment>
<gene>
    <name evidence="1" type="ORF">AM506_19935</name>
</gene>
<dbReference type="PATRIC" id="fig|218284.4.peg.2537"/>
<proteinExistence type="predicted"/>
<accession>A0A0P6VY87</accession>
<dbReference type="Proteomes" id="UP000050398">
    <property type="component" value="Unassembled WGS sequence"/>
</dbReference>
<protein>
    <submittedName>
        <fullName evidence="1">Uncharacterized protein</fullName>
    </submittedName>
</protein>
<name>A0A0P6VY87_9BACI</name>
<reference evidence="1 2" key="1">
    <citation type="submission" date="2015-08" db="EMBL/GenBank/DDBJ databases">
        <title>Draft Genome Sequence of Bacillus vietnamensis UCD-SED5.</title>
        <authorList>
            <person name="Lee R.D."/>
            <person name="Jospin G."/>
            <person name="Lang J.M."/>
            <person name="Coil D.A."/>
            <person name="Eisen J.A."/>
        </authorList>
    </citation>
    <scope>NUCLEOTIDE SEQUENCE [LARGE SCALE GENOMIC DNA]</scope>
    <source>
        <strain evidence="1 2">UCD-SED5</strain>
    </source>
</reference>
<sequence length="98" mass="11443">MDEYKYWRVVCRYGHVGKKKEVSVPRYLQTDNNCVLMDVLEIVSEMPGVKKNNTILYSVASAKAINKKEYESGKEAEKENFYLQKLMRFNKKTEAIIA</sequence>
<dbReference type="OrthoDB" id="2453187at2"/>
<evidence type="ECO:0000313" key="2">
    <source>
        <dbReference type="Proteomes" id="UP000050398"/>
    </source>
</evidence>
<dbReference type="RefSeq" id="WP_060674648.1">
    <property type="nucleotide sequence ID" value="NZ_LIXZ01000025.1"/>
</dbReference>
<dbReference type="AlphaFoldDB" id="A0A0P6VY87"/>
<evidence type="ECO:0000313" key="1">
    <source>
        <dbReference type="EMBL" id="KPL57823.1"/>
    </source>
</evidence>
<dbReference type="EMBL" id="LIXZ01000025">
    <property type="protein sequence ID" value="KPL57823.1"/>
    <property type="molecule type" value="Genomic_DNA"/>
</dbReference>
<organism evidence="1 2">
    <name type="scientific">Rossellomorea vietnamensis</name>
    <dbReference type="NCBI Taxonomy" id="218284"/>
    <lineage>
        <taxon>Bacteria</taxon>
        <taxon>Bacillati</taxon>
        <taxon>Bacillota</taxon>
        <taxon>Bacilli</taxon>
        <taxon>Bacillales</taxon>
        <taxon>Bacillaceae</taxon>
        <taxon>Rossellomorea</taxon>
    </lineage>
</organism>